<keyword evidence="1" id="KW-0677">Repeat</keyword>
<dbReference type="InterPro" id="IPR011990">
    <property type="entry name" value="TPR-like_helical_dom_sf"/>
</dbReference>
<reference evidence="4 5" key="1">
    <citation type="submission" date="2023-11" db="EMBL/GenBank/DDBJ databases">
        <title>Peredibacter starrii A3.12.</title>
        <authorList>
            <person name="Mitchell R.J."/>
        </authorList>
    </citation>
    <scope>NUCLEOTIDE SEQUENCE [LARGE SCALE GENOMIC DNA]</scope>
    <source>
        <strain evidence="4 5">A3.12</strain>
    </source>
</reference>
<dbReference type="InterPro" id="IPR051012">
    <property type="entry name" value="CellSynth/LPSAsmb/PSIAsmb"/>
</dbReference>
<feature type="repeat" description="TPR" evidence="3">
    <location>
        <begin position="119"/>
        <end position="152"/>
    </location>
</feature>
<dbReference type="Pfam" id="PF14559">
    <property type="entry name" value="TPR_19"/>
    <property type="match status" value="1"/>
</dbReference>
<evidence type="ECO:0000256" key="2">
    <source>
        <dbReference type="ARBA" id="ARBA00022803"/>
    </source>
</evidence>
<accession>A0AAX4HPW6</accession>
<evidence type="ECO:0000313" key="5">
    <source>
        <dbReference type="Proteomes" id="UP001324634"/>
    </source>
</evidence>
<dbReference type="PANTHER" id="PTHR45586">
    <property type="entry name" value="TPR REPEAT-CONTAINING PROTEIN PA4667"/>
    <property type="match status" value="1"/>
</dbReference>
<dbReference type="PANTHER" id="PTHR45586:SF1">
    <property type="entry name" value="LIPOPOLYSACCHARIDE ASSEMBLY PROTEIN B"/>
    <property type="match status" value="1"/>
</dbReference>
<keyword evidence="5" id="KW-1185">Reference proteome</keyword>
<organism evidence="4 5">
    <name type="scientific">Peredibacter starrii</name>
    <dbReference type="NCBI Taxonomy" id="28202"/>
    <lineage>
        <taxon>Bacteria</taxon>
        <taxon>Pseudomonadati</taxon>
        <taxon>Bdellovibrionota</taxon>
        <taxon>Bacteriovoracia</taxon>
        <taxon>Bacteriovoracales</taxon>
        <taxon>Bacteriovoracaceae</taxon>
        <taxon>Peredibacter</taxon>
    </lineage>
</organism>
<dbReference type="Gene3D" id="1.25.40.10">
    <property type="entry name" value="Tetratricopeptide repeat domain"/>
    <property type="match status" value="2"/>
</dbReference>
<dbReference type="Proteomes" id="UP001324634">
    <property type="component" value="Chromosome"/>
</dbReference>
<dbReference type="InterPro" id="IPR019734">
    <property type="entry name" value="TPR_rpt"/>
</dbReference>
<gene>
    <name evidence="4" type="ORF">SOO65_00895</name>
</gene>
<dbReference type="KEGG" id="psti:SOO65_00895"/>
<sequence>MKLSDLLKKAKDAFQKNDLKTASLFLNEIIEQNPNATEAFFYLANVFHVRGELGKAIKAFSRVLELDPHHTDAAISLSVIYNDIGKYEEAKAIFEKANNQVKNTQQQGLSDPHLNKKFSLKHYELAEMYASYGRVDEALFEYNKAITLDPDNLEIRIKVAKTYTKKGFTSKAFEELKRLKNEQPGYMPARIALGLLFYGNGNIIEAQAEWQNVLSREPNHPEATMYISLSRSATETTVNL</sequence>
<keyword evidence="2 3" id="KW-0802">TPR repeat</keyword>
<feature type="repeat" description="TPR" evidence="3">
    <location>
        <begin position="37"/>
        <end position="70"/>
    </location>
</feature>
<dbReference type="PROSITE" id="PS50005">
    <property type="entry name" value="TPR"/>
    <property type="match status" value="2"/>
</dbReference>
<name>A0AAX4HPW6_9BACT</name>
<dbReference type="Pfam" id="PF13414">
    <property type="entry name" value="TPR_11"/>
    <property type="match status" value="1"/>
</dbReference>
<evidence type="ECO:0000313" key="4">
    <source>
        <dbReference type="EMBL" id="WPU65299.1"/>
    </source>
</evidence>
<dbReference type="RefSeq" id="WP_321395523.1">
    <property type="nucleotide sequence ID" value="NZ_CP139487.1"/>
</dbReference>
<dbReference type="PROSITE" id="PS50293">
    <property type="entry name" value="TPR_REGION"/>
    <property type="match status" value="2"/>
</dbReference>
<dbReference type="SMART" id="SM00028">
    <property type="entry name" value="TPR"/>
    <property type="match status" value="5"/>
</dbReference>
<dbReference type="SUPFAM" id="SSF48452">
    <property type="entry name" value="TPR-like"/>
    <property type="match status" value="1"/>
</dbReference>
<evidence type="ECO:0000256" key="1">
    <source>
        <dbReference type="ARBA" id="ARBA00022737"/>
    </source>
</evidence>
<protein>
    <submittedName>
        <fullName evidence="4">Tetratricopeptide repeat protein</fullName>
    </submittedName>
</protein>
<proteinExistence type="predicted"/>
<dbReference type="EMBL" id="CP139487">
    <property type="protein sequence ID" value="WPU65299.1"/>
    <property type="molecule type" value="Genomic_DNA"/>
</dbReference>
<evidence type="ECO:0000256" key="3">
    <source>
        <dbReference type="PROSITE-ProRule" id="PRU00339"/>
    </source>
</evidence>
<dbReference type="AlphaFoldDB" id="A0AAX4HPW6"/>